<organism evidence="1 2">
    <name type="scientific">Ralstonia phage RSL2</name>
    <dbReference type="NCBI Taxonomy" id="1585840"/>
    <lineage>
        <taxon>Viruses</taxon>
        <taxon>Duplodnaviria</taxon>
        <taxon>Heunggongvirae</taxon>
        <taxon>Uroviricota</taxon>
        <taxon>Caudoviricetes</taxon>
        <taxon>Chimalliviridae</taxon>
        <taxon>Chiangmaivirus</taxon>
        <taxon>Chiangmaivirus RSL2</taxon>
    </lineage>
</organism>
<dbReference type="OrthoDB" id="2949at10239"/>
<accession>A0A0A8J9A1</accession>
<dbReference type="KEGG" id="vg:26639462"/>
<evidence type="ECO:0000313" key="1">
    <source>
        <dbReference type="EMBL" id="BAQ02549.1"/>
    </source>
</evidence>
<dbReference type="GeneID" id="26639462"/>
<protein>
    <submittedName>
        <fullName evidence="1">Uncharacterized protein</fullName>
    </submittedName>
</protein>
<dbReference type="EMBL" id="AP014693">
    <property type="protein sequence ID" value="BAQ02549.1"/>
    <property type="molecule type" value="Genomic_DNA"/>
</dbReference>
<name>A0A0A8J9A1_9CAUD</name>
<dbReference type="Proteomes" id="UP000203794">
    <property type="component" value="Segment"/>
</dbReference>
<reference evidence="1 2" key="1">
    <citation type="submission" date="2014-12" db="EMBL/GenBank/DDBJ databases">
        <title>Genome analysis of a novel jumbo phage RSL2 infecting the phytopathogen Ralstonia solanacearum.</title>
        <authorList>
            <person name="Kawasaki T."/>
            <person name="Fujie M."/>
            <person name="Chatchawankanphanich O."/>
            <person name="Ogata H."/>
            <person name="Yamada T."/>
        </authorList>
    </citation>
    <scope>NUCLEOTIDE SEQUENCE [LARGE SCALE GENOMIC DNA]</scope>
    <source>
        <strain evidence="1 2">RSL2</strain>
    </source>
</reference>
<proteinExistence type="predicted"/>
<evidence type="ECO:0000313" key="2">
    <source>
        <dbReference type="Proteomes" id="UP000203794"/>
    </source>
</evidence>
<keyword evidence="2" id="KW-1185">Reference proteome</keyword>
<dbReference type="RefSeq" id="YP_009212870.1">
    <property type="nucleotide sequence ID" value="NC_028950.1"/>
</dbReference>
<sequence>MDGQIKKVLDEEFDHLPIDKKLLDRVLKYEKDFINKNEDHITFFGGHLMGVQVVRFDPRDRQYWFDEILEINEQALEEPLYALRDPHHPKDPLIDPEFNVRSDVMNITCGYLIHRFLTANHLPHDKQKEGAECVVRIMLYKFLTSLLWNYFKYPANPAVAEATYNALSLKFGLKKNGNWKKYLDERAHITVEPGSIHYKTLVTMKDDEQFLYFIGDTQGRIRGTVKSIYSIFDQMNKAGIKIVSASSVMEYDGEMILKDKSRTYQSEIRYISDVIGDRGSFIKPELLKIIEKSVPTANPDMLLKTLQWMSDNAGYGKDDIVNQLTTKTVIYSFNYLAQNPGLIKGKRDISGVLFRLRGSFMASRSSDEDLMQLREMAEQIAGFATGSRNDTVKKSIRTAVLLYIIGRIMAKDYYS</sequence>